<feature type="active site" description="Charge relay system" evidence="5">
    <location>
        <position position="86"/>
    </location>
</feature>
<accession>A0A6N4VBD6</accession>
<dbReference type="InterPro" id="IPR036852">
    <property type="entry name" value="Peptidase_S8/S53_dom_sf"/>
</dbReference>
<dbReference type="PRINTS" id="PR00723">
    <property type="entry name" value="SUBTILISIN"/>
</dbReference>
<protein>
    <recommendedName>
        <fullName evidence="6">Peptidase S8/S53 domain-containing protein</fullName>
    </recommendedName>
</protein>
<feature type="active site" description="Charge relay system" evidence="5">
    <location>
        <position position="46"/>
    </location>
</feature>
<feature type="active site" description="Charge relay system" evidence="5">
    <location>
        <position position="230"/>
    </location>
</feature>
<sequence length="286" mass="30851">MRPAYSAVFADTKLAACAPLEPIDAVTTQWAWEGSTGEGVKVAVIDSGVDATHPDVGPVQGYVAIREGEDLKLVYDTDPHEDSFGHGTACAGLIRSLAPDCDLYSVKVLGSKATGQGRVFAAGVRWAIDNGMQVCNLSLGTTKRDFFSIFHELADEAYFKNVVLVTAANNMPIPSYPSVYSSVISVASHDVQDPYVFYYNPNPPVEFGALGIDVDIAWQQHKRRKMTGNSYASPHMAGIVTKMLGKHPGLTIFQIKTILRELAANVDRNRVSRPPHLLGEDGGGAE</sequence>
<dbReference type="GO" id="GO:0004252">
    <property type="term" value="F:serine-type endopeptidase activity"/>
    <property type="evidence" value="ECO:0007669"/>
    <property type="project" value="UniProtKB-UniRule"/>
</dbReference>
<dbReference type="PANTHER" id="PTHR43806">
    <property type="entry name" value="PEPTIDASE S8"/>
    <property type="match status" value="1"/>
</dbReference>
<comment type="similarity">
    <text evidence="1 5">Belongs to the peptidase S8 family.</text>
</comment>
<dbReference type="KEGG" id="mpof:MPOR_23940"/>
<keyword evidence="3 5" id="KW-0378">Hydrolase</keyword>
<evidence type="ECO:0000259" key="6">
    <source>
        <dbReference type="Pfam" id="PF00082"/>
    </source>
</evidence>
<dbReference type="AlphaFoldDB" id="A0A6N4VBD6"/>
<organism evidence="7 8">
    <name type="scientific">Mycolicibacterium poriferae</name>
    <dbReference type="NCBI Taxonomy" id="39694"/>
    <lineage>
        <taxon>Bacteria</taxon>
        <taxon>Bacillati</taxon>
        <taxon>Actinomycetota</taxon>
        <taxon>Actinomycetes</taxon>
        <taxon>Mycobacteriales</taxon>
        <taxon>Mycobacteriaceae</taxon>
        <taxon>Mycolicibacterium</taxon>
    </lineage>
</organism>
<dbReference type="InterPro" id="IPR023827">
    <property type="entry name" value="Peptidase_S8_Asp-AS"/>
</dbReference>
<reference evidence="7 8" key="1">
    <citation type="journal article" date="2019" name="Emerg. Microbes Infect.">
        <title>Comprehensive subspecies identification of 175 nontuberculous mycobacteria species based on 7547 genomic profiles.</title>
        <authorList>
            <person name="Matsumoto Y."/>
            <person name="Kinjo T."/>
            <person name="Motooka D."/>
            <person name="Nabeya D."/>
            <person name="Jung N."/>
            <person name="Uechi K."/>
            <person name="Horii T."/>
            <person name="Iida T."/>
            <person name="Fujita J."/>
            <person name="Nakamura S."/>
        </authorList>
    </citation>
    <scope>NUCLEOTIDE SEQUENCE [LARGE SCALE GENOMIC DNA]</scope>
    <source>
        <strain evidence="7 8">JCM 12603</strain>
    </source>
</reference>
<evidence type="ECO:0000256" key="1">
    <source>
        <dbReference type="ARBA" id="ARBA00011073"/>
    </source>
</evidence>
<keyword evidence="2 5" id="KW-0645">Protease</keyword>
<evidence type="ECO:0000256" key="5">
    <source>
        <dbReference type="PROSITE-ProRule" id="PRU01240"/>
    </source>
</evidence>
<dbReference type="InterPro" id="IPR015500">
    <property type="entry name" value="Peptidase_S8_subtilisin-rel"/>
</dbReference>
<feature type="domain" description="Peptidase S8/S53" evidence="6">
    <location>
        <begin position="37"/>
        <end position="272"/>
    </location>
</feature>
<name>A0A6N4VBD6_9MYCO</name>
<dbReference type="SUPFAM" id="SSF52743">
    <property type="entry name" value="Subtilisin-like"/>
    <property type="match status" value="1"/>
</dbReference>
<dbReference type="Pfam" id="PF00082">
    <property type="entry name" value="Peptidase_S8"/>
    <property type="match status" value="1"/>
</dbReference>
<dbReference type="EMBL" id="AP022570">
    <property type="protein sequence ID" value="BBX51368.1"/>
    <property type="molecule type" value="Genomic_DNA"/>
</dbReference>
<proteinExistence type="inferred from homology"/>
<evidence type="ECO:0000313" key="7">
    <source>
        <dbReference type="EMBL" id="BBX51368.1"/>
    </source>
</evidence>
<keyword evidence="4 5" id="KW-0720">Serine protease</keyword>
<dbReference type="GO" id="GO:0006508">
    <property type="term" value="P:proteolysis"/>
    <property type="evidence" value="ECO:0007669"/>
    <property type="project" value="UniProtKB-KW"/>
</dbReference>
<dbReference type="PROSITE" id="PS51892">
    <property type="entry name" value="SUBTILASE"/>
    <property type="match status" value="1"/>
</dbReference>
<dbReference type="InterPro" id="IPR050131">
    <property type="entry name" value="Peptidase_S8_subtilisin-like"/>
</dbReference>
<gene>
    <name evidence="7" type="ORF">MPOR_23940</name>
</gene>
<keyword evidence="8" id="KW-1185">Reference proteome</keyword>
<dbReference type="Proteomes" id="UP000466785">
    <property type="component" value="Chromosome"/>
</dbReference>
<evidence type="ECO:0000256" key="2">
    <source>
        <dbReference type="ARBA" id="ARBA00022670"/>
    </source>
</evidence>
<dbReference type="Gene3D" id="3.40.50.200">
    <property type="entry name" value="Peptidase S8/S53 domain"/>
    <property type="match status" value="1"/>
</dbReference>
<evidence type="ECO:0000256" key="4">
    <source>
        <dbReference type="ARBA" id="ARBA00022825"/>
    </source>
</evidence>
<dbReference type="PROSITE" id="PS00136">
    <property type="entry name" value="SUBTILASE_ASP"/>
    <property type="match status" value="1"/>
</dbReference>
<evidence type="ECO:0000256" key="3">
    <source>
        <dbReference type="ARBA" id="ARBA00022801"/>
    </source>
</evidence>
<evidence type="ECO:0000313" key="8">
    <source>
        <dbReference type="Proteomes" id="UP000466785"/>
    </source>
</evidence>
<dbReference type="InterPro" id="IPR000209">
    <property type="entry name" value="Peptidase_S8/S53_dom"/>
</dbReference>
<dbReference type="PANTHER" id="PTHR43806:SF11">
    <property type="entry name" value="CEREVISIN-RELATED"/>
    <property type="match status" value="1"/>
</dbReference>